<reference evidence="2 3" key="1">
    <citation type="journal article" date="2019" name="Int. J. Syst. Evol. Microbiol.">
        <title>The Global Catalogue of Microorganisms (GCM) 10K type strain sequencing project: providing services to taxonomists for standard genome sequencing and annotation.</title>
        <authorList>
            <consortium name="The Broad Institute Genomics Platform"/>
            <consortium name="The Broad Institute Genome Sequencing Center for Infectious Disease"/>
            <person name="Wu L."/>
            <person name="Ma J."/>
        </authorList>
    </citation>
    <scope>NUCLEOTIDE SEQUENCE [LARGE SCALE GENOMIC DNA]</scope>
    <source>
        <strain evidence="2 3">CGMCC 1.12689</strain>
    </source>
</reference>
<evidence type="ECO:0008006" key="4">
    <source>
        <dbReference type="Google" id="ProtNLM"/>
    </source>
</evidence>
<feature type="transmembrane region" description="Helical" evidence="1">
    <location>
        <begin position="6"/>
        <end position="27"/>
    </location>
</feature>
<dbReference type="RefSeq" id="WP_256418824.1">
    <property type="nucleotide sequence ID" value="NZ_JANHDL010000009.1"/>
</dbReference>
<keyword evidence="3" id="KW-1185">Reference proteome</keyword>
<feature type="transmembrane region" description="Helical" evidence="1">
    <location>
        <begin position="75"/>
        <end position="96"/>
    </location>
</feature>
<keyword evidence="1" id="KW-0472">Membrane</keyword>
<sequence>MVPVDFGSALLVALGVALVIVALASLPSGSRLRRLYGIDDRDDAGARANAAVLAGTGGFLLALAAAITLDLSDRFVAAGALGVAAVGSLVLGWLVRFRDRRELLTTPDVSRERARRLGGATIWVGTLLCLPLVGVLAGASDAAVAGATLSVAAVASVLVALAYR</sequence>
<protein>
    <recommendedName>
        <fullName evidence="4">DUF3784 domain-containing protein</fullName>
    </recommendedName>
</protein>
<comment type="caution">
    <text evidence="2">The sequence shown here is derived from an EMBL/GenBank/DDBJ whole genome shotgun (WGS) entry which is preliminary data.</text>
</comment>
<gene>
    <name evidence="2" type="ORF">ACFR9T_10970</name>
</gene>
<dbReference type="AlphaFoldDB" id="A0ABD6C1T9"/>
<keyword evidence="1" id="KW-0812">Transmembrane</keyword>
<evidence type="ECO:0000313" key="3">
    <source>
        <dbReference type="Proteomes" id="UP001597185"/>
    </source>
</evidence>
<keyword evidence="1" id="KW-1133">Transmembrane helix</keyword>
<feature type="transmembrane region" description="Helical" evidence="1">
    <location>
        <begin position="48"/>
        <end position="69"/>
    </location>
</feature>
<proteinExistence type="predicted"/>
<name>A0ABD6C1T9_9EURY</name>
<feature type="transmembrane region" description="Helical" evidence="1">
    <location>
        <begin position="117"/>
        <end position="137"/>
    </location>
</feature>
<dbReference type="EMBL" id="JBHUDB010000007">
    <property type="protein sequence ID" value="MFD1571105.1"/>
    <property type="molecule type" value="Genomic_DNA"/>
</dbReference>
<evidence type="ECO:0000313" key="2">
    <source>
        <dbReference type="EMBL" id="MFD1571105.1"/>
    </source>
</evidence>
<dbReference type="Proteomes" id="UP001597185">
    <property type="component" value="Unassembled WGS sequence"/>
</dbReference>
<accession>A0ABD6C1T9</accession>
<evidence type="ECO:0000256" key="1">
    <source>
        <dbReference type="SAM" id="Phobius"/>
    </source>
</evidence>
<feature type="transmembrane region" description="Helical" evidence="1">
    <location>
        <begin position="143"/>
        <end position="163"/>
    </location>
</feature>
<organism evidence="2 3">
    <name type="scientific">Halorubrum laminariae</name>
    <dbReference type="NCBI Taxonomy" id="1433523"/>
    <lineage>
        <taxon>Archaea</taxon>
        <taxon>Methanobacteriati</taxon>
        <taxon>Methanobacteriota</taxon>
        <taxon>Stenosarchaea group</taxon>
        <taxon>Halobacteria</taxon>
        <taxon>Halobacteriales</taxon>
        <taxon>Haloferacaceae</taxon>
        <taxon>Halorubrum</taxon>
    </lineage>
</organism>